<dbReference type="EMBL" id="FQWQ01000001">
    <property type="protein sequence ID" value="SHG82503.1"/>
    <property type="molecule type" value="Genomic_DNA"/>
</dbReference>
<dbReference type="PANTHER" id="PTHR43198:SF2">
    <property type="entry name" value="SI:CH1073-67J19.1-RELATED"/>
    <property type="match status" value="1"/>
</dbReference>
<dbReference type="AlphaFoldDB" id="A0A1M5N0I9"/>
<dbReference type="InterPro" id="IPR050967">
    <property type="entry name" value="Thiamine_Salvage_TenA"/>
</dbReference>
<sequence>MTWSKSAWEKAQPIYDQIVVMPFIKGMIEGTLDRQKFNFYIAQDARYLENFGRALAMIAARAHRKDHVLDFIRFAEGAIVVESALHAGYLSGQDGAKKIEVSPACHHYNSYLISTAAIAPVEIAMAAVLPCFWVYKEVGDYIFQHQNKEGNPYQEWINTYSGNDFGIVVGKAIRICDEVAATCTPDQRAFMTEAFLTGCQLEWMFWDSAWRLEQWPVAG</sequence>
<dbReference type="GO" id="GO:0009228">
    <property type="term" value="P:thiamine biosynthetic process"/>
    <property type="evidence" value="ECO:0007669"/>
    <property type="project" value="UniProtKB-KW"/>
</dbReference>
<comment type="catalytic activity">
    <reaction evidence="1">
        <text>thiamine + H2O = 5-(2-hydroxyethyl)-4-methylthiazole + 4-amino-5-hydroxymethyl-2-methylpyrimidine + H(+)</text>
        <dbReference type="Rhea" id="RHEA:17509"/>
        <dbReference type="ChEBI" id="CHEBI:15377"/>
        <dbReference type="ChEBI" id="CHEBI:15378"/>
        <dbReference type="ChEBI" id="CHEBI:16892"/>
        <dbReference type="ChEBI" id="CHEBI:17957"/>
        <dbReference type="ChEBI" id="CHEBI:18385"/>
        <dbReference type="EC" id="3.5.99.2"/>
    </reaction>
</comment>
<dbReference type="NCBIfam" id="TIGR04306">
    <property type="entry name" value="salvage_TenA"/>
    <property type="match status" value="1"/>
</dbReference>
<dbReference type="UniPathway" id="UPA00060"/>
<reference evidence="3 4" key="1">
    <citation type="submission" date="2016-11" db="EMBL/GenBank/DDBJ databases">
        <authorList>
            <person name="Jaros S."/>
            <person name="Januszkiewicz K."/>
            <person name="Wedrychowicz H."/>
        </authorList>
    </citation>
    <scope>NUCLEOTIDE SEQUENCE [LARGE SCALE GENOMIC DNA]</scope>
    <source>
        <strain evidence="3 4">DSM 24574</strain>
    </source>
</reference>
<keyword evidence="1" id="KW-0784">Thiamine biosynthesis</keyword>
<gene>
    <name evidence="3" type="ORF">SAMN04488109_2017</name>
</gene>
<dbReference type="SUPFAM" id="SSF48613">
    <property type="entry name" value="Heme oxygenase-like"/>
    <property type="match status" value="1"/>
</dbReference>
<dbReference type="Pfam" id="PF03070">
    <property type="entry name" value="TENA_THI-4"/>
    <property type="match status" value="1"/>
</dbReference>
<evidence type="ECO:0000256" key="1">
    <source>
        <dbReference type="RuleBase" id="RU363093"/>
    </source>
</evidence>
<name>A0A1M5N0I9_9BACT</name>
<comment type="similarity">
    <text evidence="1">Belongs to the TenA family.</text>
</comment>
<feature type="domain" description="Thiaminase-2/PQQC" evidence="2">
    <location>
        <begin position="8"/>
        <end position="211"/>
    </location>
</feature>
<dbReference type="GO" id="GO:0005829">
    <property type="term" value="C:cytosol"/>
    <property type="evidence" value="ECO:0007669"/>
    <property type="project" value="TreeGrafter"/>
</dbReference>
<evidence type="ECO:0000313" key="3">
    <source>
        <dbReference type="EMBL" id="SHG82503.1"/>
    </source>
</evidence>
<dbReference type="GO" id="GO:0009229">
    <property type="term" value="P:thiamine diphosphate biosynthetic process"/>
    <property type="evidence" value="ECO:0007669"/>
    <property type="project" value="UniProtKB-UniPathway"/>
</dbReference>
<evidence type="ECO:0000259" key="2">
    <source>
        <dbReference type="Pfam" id="PF03070"/>
    </source>
</evidence>
<organism evidence="3 4">
    <name type="scientific">Chryseolinea serpens</name>
    <dbReference type="NCBI Taxonomy" id="947013"/>
    <lineage>
        <taxon>Bacteria</taxon>
        <taxon>Pseudomonadati</taxon>
        <taxon>Bacteroidota</taxon>
        <taxon>Cytophagia</taxon>
        <taxon>Cytophagales</taxon>
        <taxon>Fulvivirgaceae</taxon>
        <taxon>Chryseolinea</taxon>
    </lineage>
</organism>
<dbReference type="RefSeq" id="WP_073133299.1">
    <property type="nucleotide sequence ID" value="NZ_FQWQ01000001.1"/>
</dbReference>
<dbReference type="Proteomes" id="UP000184212">
    <property type="component" value="Unassembled WGS sequence"/>
</dbReference>
<dbReference type="InterPro" id="IPR004305">
    <property type="entry name" value="Thiaminase-2/PQQC"/>
</dbReference>
<keyword evidence="1" id="KW-0378">Hydrolase</keyword>
<dbReference type="Gene3D" id="1.20.910.10">
    <property type="entry name" value="Heme oxygenase-like"/>
    <property type="match status" value="1"/>
</dbReference>
<comment type="pathway">
    <text evidence="1">Cofactor biosynthesis; thiamine diphosphate biosynthesis.</text>
</comment>
<dbReference type="GO" id="GO:0050334">
    <property type="term" value="F:thiaminase activity"/>
    <property type="evidence" value="ECO:0007669"/>
    <property type="project" value="UniProtKB-EC"/>
</dbReference>
<dbReference type="EC" id="3.5.99.2" evidence="1"/>
<dbReference type="PANTHER" id="PTHR43198">
    <property type="entry name" value="BIFUNCTIONAL TH2 PROTEIN"/>
    <property type="match status" value="1"/>
</dbReference>
<dbReference type="InterPro" id="IPR016084">
    <property type="entry name" value="Haem_Oase-like_multi-hlx"/>
</dbReference>
<evidence type="ECO:0000313" key="4">
    <source>
        <dbReference type="Proteomes" id="UP000184212"/>
    </source>
</evidence>
<dbReference type="OrthoDB" id="34166at2"/>
<dbReference type="InterPro" id="IPR027574">
    <property type="entry name" value="Thiaminase_II"/>
</dbReference>
<protein>
    <recommendedName>
        <fullName evidence="1">Aminopyrimidine aminohydrolase</fullName>
        <ecNumber evidence="1">3.5.99.2</ecNumber>
    </recommendedName>
</protein>
<comment type="catalytic activity">
    <reaction evidence="1">
        <text>4-amino-5-aminomethyl-2-methylpyrimidine + H2O = 4-amino-5-hydroxymethyl-2-methylpyrimidine + NH4(+)</text>
        <dbReference type="Rhea" id="RHEA:31799"/>
        <dbReference type="ChEBI" id="CHEBI:15377"/>
        <dbReference type="ChEBI" id="CHEBI:16892"/>
        <dbReference type="ChEBI" id="CHEBI:28938"/>
        <dbReference type="ChEBI" id="CHEBI:63416"/>
        <dbReference type="EC" id="3.5.99.2"/>
    </reaction>
</comment>
<comment type="function">
    <text evidence="1">Catalyzes an amino-pyrimidine hydrolysis reaction at the C5' of the pyrimidine moiety of thiamine compounds, a reaction that is part of a thiamine salvage pathway.</text>
</comment>
<proteinExistence type="inferred from homology"/>
<dbReference type="CDD" id="cd19365">
    <property type="entry name" value="TenA_C-like"/>
    <property type="match status" value="1"/>
</dbReference>
<dbReference type="STRING" id="947013.SAMN04488109_2017"/>
<keyword evidence="4" id="KW-1185">Reference proteome</keyword>
<accession>A0A1M5N0I9</accession>